<dbReference type="Pfam" id="PF07510">
    <property type="entry name" value="GmrSD_C"/>
    <property type="match status" value="1"/>
</dbReference>
<dbReference type="PANTHER" id="PTHR24094:SF15">
    <property type="entry name" value="AMP-DEPENDENT SYNTHETASE_LIGASE DOMAIN-CONTAINING PROTEIN-RELATED"/>
    <property type="match status" value="1"/>
</dbReference>
<feature type="domain" description="GmrSD restriction endonucleases C-terminal" evidence="1">
    <location>
        <begin position="124"/>
        <end position="201"/>
    </location>
</feature>
<dbReference type="eggNOG" id="COG2356">
    <property type="taxonomic scope" value="Bacteria"/>
</dbReference>
<proteinExistence type="predicted"/>
<dbReference type="InterPro" id="IPR011089">
    <property type="entry name" value="GmrSD_C"/>
</dbReference>
<name>A0A1E5BIQ7_9VIBR</name>
<gene>
    <name evidence="2" type="ORF">A1QO_03905</name>
</gene>
<dbReference type="STRING" id="1187848.A1QO_03905"/>
<dbReference type="AlphaFoldDB" id="A0A1E5BIQ7"/>
<comment type="caution">
    <text evidence="2">The sequence shown here is derived from an EMBL/GenBank/DDBJ whole genome shotgun (WGS) entry which is preliminary data.</text>
</comment>
<accession>A0A1E5BIQ7</accession>
<sequence>MAFLSTETVLAEVPVKKSRSGICHDTTSNYYSKTKNYESYPTLVACINSGGRLPKGNTKVTAKEQVAQATQEAKQEGRNFNYVYNRDDWNHWLDTDGDCQNLRAELLIEQSLIQPTFTKPNKCTVKTGQWYDPFSNETYLSASQLQIDHIVPLKWAHEHGGATWTLDQKEQFANDTGNLLIVYGPLNGSKSAQGPDSWLPPYHPFRCDYIKSFDDNVQKYLLVYTAKEHRVISRMLAKCGH</sequence>
<protein>
    <recommendedName>
        <fullName evidence="1">GmrSD restriction endonucleases C-terminal domain-containing protein</fullName>
    </recommendedName>
</protein>
<evidence type="ECO:0000313" key="3">
    <source>
        <dbReference type="Proteomes" id="UP000094741"/>
    </source>
</evidence>
<evidence type="ECO:0000313" key="2">
    <source>
        <dbReference type="EMBL" id="OEE37335.1"/>
    </source>
</evidence>
<dbReference type="PANTHER" id="PTHR24094">
    <property type="entry name" value="SECRETED PROTEIN"/>
    <property type="match status" value="1"/>
</dbReference>
<organism evidence="2 3">
    <name type="scientific">Vibrio genomosp. F10 str. ZF-129</name>
    <dbReference type="NCBI Taxonomy" id="1187848"/>
    <lineage>
        <taxon>Bacteria</taxon>
        <taxon>Pseudomonadati</taxon>
        <taxon>Pseudomonadota</taxon>
        <taxon>Gammaproteobacteria</taxon>
        <taxon>Vibrionales</taxon>
        <taxon>Vibrionaceae</taxon>
        <taxon>Vibrio</taxon>
    </lineage>
</organism>
<dbReference type="Proteomes" id="UP000094741">
    <property type="component" value="Unassembled WGS sequence"/>
</dbReference>
<evidence type="ECO:0000259" key="1">
    <source>
        <dbReference type="Pfam" id="PF07510"/>
    </source>
</evidence>
<reference evidence="2 3" key="1">
    <citation type="journal article" date="2012" name="Science">
        <title>Ecological populations of bacteria act as socially cohesive units of antibiotic production and resistance.</title>
        <authorList>
            <person name="Cordero O.X."/>
            <person name="Wildschutte H."/>
            <person name="Kirkup B."/>
            <person name="Proehl S."/>
            <person name="Ngo L."/>
            <person name="Hussain F."/>
            <person name="Le Roux F."/>
            <person name="Mincer T."/>
            <person name="Polz M.F."/>
        </authorList>
    </citation>
    <scope>NUCLEOTIDE SEQUENCE [LARGE SCALE GENOMIC DNA]</scope>
    <source>
        <strain evidence="2 3">ZF-129</strain>
    </source>
</reference>
<dbReference type="EMBL" id="AJYQ02000020">
    <property type="protein sequence ID" value="OEE37335.1"/>
    <property type="molecule type" value="Genomic_DNA"/>
</dbReference>